<reference evidence="2 3" key="1">
    <citation type="submission" date="2014-06" db="EMBL/GenBank/DDBJ databases">
        <authorList>
            <consortium name="DOE Joint Genome Institute"/>
            <person name="Kuo A."/>
            <person name="Kohler A."/>
            <person name="Nagy L.G."/>
            <person name="Floudas D."/>
            <person name="Copeland A."/>
            <person name="Barry K.W."/>
            <person name="Cichocki N."/>
            <person name="Veneault-Fourrey C."/>
            <person name="LaButti K."/>
            <person name="Lindquist E.A."/>
            <person name="Lipzen A."/>
            <person name="Lundell T."/>
            <person name="Morin E."/>
            <person name="Murat C."/>
            <person name="Sun H."/>
            <person name="Tunlid A."/>
            <person name="Henrissat B."/>
            <person name="Grigoriev I.V."/>
            <person name="Hibbett D.S."/>
            <person name="Martin F."/>
            <person name="Nordberg H.P."/>
            <person name="Cantor M.N."/>
            <person name="Hua S.X."/>
        </authorList>
    </citation>
    <scope>NUCLEOTIDE SEQUENCE [LARGE SCALE GENOMIC DNA]</scope>
    <source>
        <strain evidence="2 3">ATCC 200175</strain>
    </source>
</reference>
<accession>A0A0C9TSQ8</accession>
<dbReference type="InterPro" id="IPR001245">
    <property type="entry name" value="Ser-Thr/Tyr_kinase_cat_dom"/>
</dbReference>
<dbReference type="OrthoDB" id="4062651at2759"/>
<evidence type="ECO:0000313" key="2">
    <source>
        <dbReference type="EMBL" id="KIJ10196.1"/>
    </source>
</evidence>
<dbReference type="InterPro" id="IPR000719">
    <property type="entry name" value="Prot_kinase_dom"/>
</dbReference>
<name>A0A0C9TSQ8_PAXIN</name>
<reference evidence="3" key="2">
    <citation type="submission" date="2015-01" db="EMBL/GenBank/DDBJ databases">
        <title>Evolutionary Origins and Diversification of the Mycorrhizal Mutualists.</title>
        <authorList>
            <consortium name="DOE Joint Genome Institute"/>
            <consortium name="Mycorrhizal Genomics Consortium"/>
            <person name="Kohler A."/>
            <person name="Kuo A."/>
            <person name="Nagy L.G."/>
            <person name="Floudas D."/>
            <person name="Copeland A."/>
            <person name="Barry K.W."/>
            <person name="Cichocki N."/>
            <person name="Veneault-Fourrey C."/>
            <person name="LaButti K."/>
            <person name="Lindquist E.A."/>
            <person name="Lipzen A."/>
            <person name="Lundell T."/>
            <person name="Morin E."/>
            <person name="Murat C."/>
            <person name="Riley R."/>
            <person name="Ohm R."/>
            <person name="Sun H."/>
            <person name="Tunlid A."/>
            <person name="Henrissat B."/>
            <person name="Grigoriev I.V."/>
            <person name="Hibbett D.S."/>
            <person name="Martin F."/>
        </authorList>
    </citation>
    <scope>NUCLEOTIDE SEQUENCE [LARGE SCALE GENOMIC DNA]</scope>
    <source>
        <strain evidence="3">ATCC 200175</strain>
    </source>
</reference>
<sequence>MSQDLLMSDGDASSDGNIVIISSARAELPQPAPWNLDNILSSFPNDLTSSVTREGEHPFASGSYSDIYRGTLRVRGRSTAVAVKAIRTYTTNDGNDAVKKKKLNQEIRVWLNLKYINVLPLFGTTIDFGQFPAMVFPWLEDGLLTSYLECQDDSLTAVERLVLAGDVAVGLQYHKNLSILQPWPWSCSCEVSSLVVHSQTVVHGNLSGSNVLIQPGGRACISDFGMSTLLTELGGSTFSTSLYGGGTLCWAAPELLDLQVPDNADNLRKVVPTPQSDIYSFGGIMQQVTSGNLRVTY</sequence>
<feature type="domain" description="Protein kinase" evidence="1">
    <location>
        <begin position="53"/>
        <end position="297"/>
    </location>
</feature>
<dbReference type="HOGENOM" id="CLU_000288_7_18_1"/>
<gene>
    <name evidence="2" type="ORF">PAXINDRAFT_16765</name>
</gene>
<evidence type="ECO:0000313" key="3">
    <source>
        <dbReference type="Proteomes" id="UP000053647"/>
    </source>
</evidence>
<dbReference type="GO" id="GO:0004674">
    <property type="term" value="F:protein serine/threonine kinase activity"/>
    <property type="evidence" value="ECO:0007669"/>
    <property type="project" value="TreeGrafter"/>
</dbReference>
<dbReference type="Proteomes" id="UP000053647">
    <property type="component" value="Unassembled WGS sequence"/>
</dbReference>
<dbReference type="Pfam" id="PF07714">
    <property type="entry name" value="PK_Tyr_Ser-Thr"/>
    <property type="match status" value="2"/>
</dbReference>
<dbReference type="AlphaFoldDB" id="A0A0C9TSQ8"/>
<dbReference type="InterPro" id="IPR051681">
    <property type="entry name" value="Ser/Thr_Kinases-Pseudokinases"/>
</dbReference>
<dbReference type="PANTHER" id="PTHR44329">
    <property type="entry name" value="SERINE/THREONINE-PROTEIN KINASE TNNI3K-RELATED"/>
    <property type="match status" value="1"/>
</dbReference>
<keyword evidence="3" id="KW-1185">Reference proteome</keyword>
<dbReference type="InterPro" id="IPR011009">
    <property type="entry name" value="Kinase-like_dom_sf"/>
</dbReference>
<evidence type="ECO:0000259" key="1">
    <source>
        <dbReference type="PROSITE" id="PS50011"/>
    </source>
</evidence>
<dbReference type="GO" id="GO:0005524">
    <property type="term" value="F:ATP binding"/>
    <property type="evidence" value="ECO:0007669"/>
    <property type="project" value="InterPro"/>
</dbReference>
<proteinExistence type="predicted"/>
<dbReference type="SUPFAM" id="SSF56112">
    <property type="entry name" value="Protein kinase-like (PK-like)"/>
    <property type="match status" value="1"/>
</dbReference>
<organism evidence="2 3">
    <name type="scientific">Paxillus involutus ATCC 200175</name>
    <dbReference type="NCBI Taxonomy" id="664439"/>
    <lineage>
        <taxon>Eukaryota</taxon>
        <taxon>Fungi</taxon>
        <taxon>Dikarya</taxon>
        <taxon>Basidiomycota</taxon>
        <taxon>Agaricomycotina</taxon>
        <taxon>Agaricomycetes</taxon>
        <taxon>Agaricomycetidae</taxon>
        <taxon>Boletales</taxon>
        <taxon>Paxilineae</taxon>
        <taxon>Paxillaceae</taxon>
        <taxon>Paxillus</taxon>
    </lineage>
</organism>
<dbReference type="Gene3D" id="1.10.510.10">
    <property type="entry name" value="Transferase(Phosphotransferase) domain 1"/>
    <property type="match status" value="1"/>
</dbReference>
<dbReference type="PROSITE" id="PS50011">
    <property type="entry name" value="PROTEIN_KINASE_DOM"/>
    <property type="match status" value="1"/>
</dbReference>
<dbReference type="EMBL" id="KN819413">
    <property type="protein sequence ID" value="KIJ10196.1"/>
    <property type="molecule type" value="Genomic_DNA"/>
</dbReference>
<protein>
    <recommendedName>
        <fullName evidence="1">Protein kinase domain-containing protein</fullName>
    </recommendedName>
</protein>